<dbReference type="Pfam" id="PF12833">
    <property type="entry name" value="HTH_18"/>
    <property type="match status" value="1"/>
</dbReference>
<dbReference type="EMBL" id="PJNW01000002">
    <property type="protein sequence ID" value="PKR90505.1"/>
    <property type="molecule type" value="Genomic_DNA"/>
</dbReference>
<evidence type="ECO:0000256" key="1">
    <source>
        <dbReference type="ARBA" id="ARBA00023015"/>
    </source>
</evidence>
<protein>
    <submittedName>
        <fullName evidence="6">AraC family transcriptional regulator</fullName>
    </submittedName>
</protein>
<evidence type="ECO:0000256" key="3">
    <source>
        <dbReference type="ARBA" id="ARBA00023159"/>
    </source>
</evidence>
<feature type="domain" description="HTH araC/xylS-type" evidence="5">
    <location>
        <begin position="197"/>
        <end position="295"/>
    </location>
</feature>
<evidence type="ECO:0000256" key="2">
    <source>
        <dbReference type="ARBA" id="ARBA00023125"/>
    </source>
</evidence>
<proteinExistence type="predicted"/>
<dbReference type="PROSITE" id="PS00041">
    <property type="entry name" value="HTH_ARAC_FAMILY_1"/>
    <property type="match status" value="1"/>
</dbReference>
<organism evidence="6 7">
    <name type="scientific">Pleomorphomonas diazotrophica</name>
    <dbReference type="NCBI Taxonomy" id="1166257"/>
    <lineage>
        <taxon>Bacteria</taxon>
        <taxon>Pseudomonadati</taxon>
        <taxon>Pseudomonadota</taxon>
        <taxon>Alphaproteobacteria</taxon>
        <taxon>Hyphomicrobiales</taxon>
        <taxon>Pleomorphomonadaceae</taxon>
        <taxon>Pleomorphomonas</taxon>
    </lineage>
</organism>
<keyword evidence="7" id="KW-1185">Reference proteome</keyword>
<dbReference type="InterPro" id="IPR050204">
    <property type="entry name" value="AraC_XylS_family_regulators"/>
</dbReference>
<keyword evidence="2" id="KW-0238">DNA-binding</keyword>
<keyword evidence="1" id="KW-0805">Transcription regulation</keyword>
<dbReference type="AlphaFoldDB" id="A0A1I4QQX8"/>
<evidence type="ECO:0000313" key="7">
    <source>
        <dbReference type="Proteomes" id="UP000233491"/>
    </source>
</evidence>
<gene>
    <name evidence="6" type="ORF">CXZ10_03810</name>
</gene>
<dbReference type="Gene3D" id="2.60.120.280">
    <property type="entry name" value="Regulatory protein AraC"/>
    <property type="match status" value="1"/>
</dbReference>
<evidence type="ECO:0000313" key="6">
    <source>
        <dbReference type="EMBL" id="PKR90505.1"/>
    </source>
</evidence>
<evidence type="ECO:0000259" key="5">
    <source>
        <dbReference type="PROSITE" id="PS01124"/>
    </source>
</evidence>
<comment type="caution">
    <text evidence="6">The sequence shown here is derived from an EMBL/GenBank/DDBJ whole genome shotgun (WGS) entry which is preliminary data.</text>
</comment>
<dbReference type="CDD" id="cd06986">
    <property type="entry name" value="cupin_MmsR-like_N"/>
    <property type="match status" value="1"/>
</dbReference>
<dbReference type="InterPro" id="IPR037923">
    <property type="entry name" value="HTH-like"/>
</dbReference>
<dbReference type="RefSeq" id="WP_101287598.1">
    <property type="nucleotide sequence ID" value="NZ_FOUQ01000001.1"/>
</dbReference>
<dbReference type="PANTHER" id="PTHR46796:SF7">
    <property type="entry name" value="ARAC FAMILY TRANSCRIPTIONAL REGULATOR"/>
    <property type="match status" value="1"/>
</dbReference>
<dbReference type="GO" id="GO:0043565">
    <property type="term" value="F:sequence-specific DNA binding"/>
    <property type="evidence" value="ECO:0007669"/>
    <property type="project" value="InterPro"/>
</dbReference>
<dbReference type="InterPro" id="IPR018062">
    <property type="entry name" value="HTH_AraC-typ_CS"/>
</dbReference>
<dbReference type="InterPro" id="IPR003313">
    <property type="entry name" value="AraC-bd"/>
</dbReference>
<dbReference type="SMART" id="SM00342">
    <property type="entry name" value="HTH_ARAC"/>
    <property type="match status" value="1"/>
</dbReference>
<dbReference type="Pfam" id="PF02311">
    <property type="entry name" value="AraC_binding"/>
    <property type="match status" value="1"/>
</dbReference>
<evidence type="ECO:0000256" key="4">
    <source>
        <dbReference type="ARBA" id="ARBA00023163"/>
    </source>
</evidence>
<dbReference type="OrthoDB" id="9802263at2"/>
<keyword evidence="4" id="KW-0804">Transcription</keyword>
<accession>A0A1I4QQX8</accession>
<dbReference type="PROSITE" id="PS01124">
    <property type="entry name" value="HTH_ARAC_FAMILY_2"/>
    <property type="match status" value="1"/>
</dbReference>
<dbReference type="GO" id="GO:0003700">
    <property type="term" value="F:DNA-binding transcription factor activity"/>
    <property type="evidence" value="ECO:0007669"/>
    <property type="project" value="InterPro"/>
</dbReference>
<dbReference type="Proteomes" id="UP000233491">
    <property type="component" value="Unassembled WGS sequence"/>
</dbReference>
<dbReference type="InterPro" id="IPR009057">
    <property type="entry name" value="Homeodomain-like_sf"/>
</dbReference>
<name>A0A1I4QQX8_9HYPH</name>
<dbReference type="Gene3D" id="1.10.10.60">
    <property type="entry name" value="Homeodomain-like"/>
    <property type="match status" value="2"/>
</dbReference>
<dbReference type="PANTHER" id="PTHR46796">
    <property type="entry name" value="HTH-TYPE TRANSCRIPTIONAL ACTIVATOR RHAS-RELATED"/>
    <property type="match status" value="1"/>
</dbReference>
<dbReference type="InterPro" id="IPR018060">
    <property type="entry name" value="HTH_AraC"/>
</dbReference>
<dbReference type="SUPFAM" id="SSF46689">
    <property type="entry name" value="Homeodomain-like"/>
    <property type="match status" value="2"/>
</dbReference>
<sequence length="298" mass="33369">MTEDGEQRIKEGFPGQRSIVLPRPVVSGWLEGRPLIELLPSDVGHYPRAQWHFVERPEGISQSVLIYCTDGCGWARVGDISLRVRPGQALVAPAGVPHAYGADAEDPWTIYWVHLDGAKVALLPELLELDPEEPLLHPGRDPAIPTLFEKMLSILGSGYTPDNLLSASMALGQLVTHLVVLRHRSPNRDDNLDQRIRRVIDVMQNNFGRSLKVDDLAREANLSSSHLAAVFKKRTGFTVLDFFIRLKIQRACFLLDTTDQSVKAIAADLGFDDPLYFSRCFRRVHDSSPTQYRALRKG</sequence>
<reference evidence="6 7" key="1">
    <citation type="submission" date="2017-12" db="EMBL/GenBank/DDBJ databases">
        <title>Anaerobic carbon monoxide metabolism by Pleomorphomonas carboxyditropha sp. nov., a new mesophilic hydrogenogenic carboxidotroph.</title>
        <authorList>
            <person name="Esquivel-Elizondo S."/>
            <person name="Krajmalnik-Brown R."/>
        </authorList>
    </citation>
    <scope>NUCLEOTIDE SEQUENCE [LARGE SCALE GENOMIC DNA]</scope>
    <source>
        <strain evidence="6 7">R5-392</strain>
    </source>
</reference>
<dbReference type="SUPFAM" id="SSF51215">
    <property type="entry name" value="Regulatory protein AraC"/>
    <property type="match status" value="1"/>
</dbReference>
<keyword evidence="3" id="KW-0010">Activator</keyword>